<dbReference type="SUPFAM" id="SSF54211">
    <property type="entry name" value="Ribosomal protein S5 domain 2-like"/>
    <property type="match status" value="1"/>
</dbReference>
<dbReference type="Proteomes" id="UP000824259">
    <property type="component" value="Unassembled WGS sequence"/>
</dbReference>
<dbReference type="InterPro" id="IPR020569">
    <property type="entry name" value="UPF0029_Impact_CS"/>
</dbReference>
<reference evidence="3" key="2">
    <citation type="submission" date="2021-04" db="EMBL/GenBank/DDBJ databases">
        <authorList>
            <person name="Gilroy R."/>
        </authorList>
    </citation>
    <scope>NUCLEOTIDE SEQUENCE</scope>
    <source>
        <strain evidence="3">CHK169-11906</strain>
    </source>
</reference>
<proteinExistence type="inferred from homology"/>
<dbReference type="PANTHER" id="PTHR16301">
    <property type="entry name" value="IMPACT-RELATED"/>
    <property type="match status" value="1"/>
</dbReference>
<dbReference type="InterPro" id="IPR001498">
    <property type="entry name" value="Impact_N"/>
</dbReference>
<dbReference type="Pfam" id="PF01205">
    <property type="entry name" value="Impact_N"/>
    <property type="match status" value="1"/>
</dbReference>
<dbReference type="AlphaFoldDB" id="A0A9D2IEK2"/>
<dbReference type="GO" id="GO:0006446">
    <property type="term" value="P:regulation of translational initiation"/>
    <property type="evidence" value="ECO:0007669"/>
    <property type="project" value="TreeGrafter"/>
</dbReference>
<dbReference type="Gene3D" id="3.30.230.30">
    <property type="entry name" value="Impact, N-terminal domain"/>
    <property type="match status" value="1"/>
</dbReference>
<dbReference type="GO" id="GO:0005737">
    <property type="term" value="C:cytoplasm"/>
    <property type="evidence" value="ECO:0007669"/>
    <property type="project" value="TreeGrafter"/>
</dbReference>
<name>A0A9D2IEK2_9BACT</name>
<evidence type="ECO:0000313" key="3">
    <source>
        <dbReference type="EMBL" id="HJA98713.1"/>
    </source>
</evidence>
<dbReference type="PROSITE" id="PS00910">
    <property type="entry name" value="UPF0029"/>
    <property type="match status" value="1"/>
</dbReference>
<feature type="domain" description="Impact N-terminal" evidence="2">
    <location>
        <begin position="20"/>
        <end position="125"/>
    </location>
</feature>
<sequence length="200" mass="22328">MAADSYRTIAGAAEAIYKEKSSKFLAYAYPVQSEEQIRTLVEALHKRYYDATHHCYAWRLGPKGEAFRANDDGEPSGTAGKPILGQLLSHELTDCLIVVVRYFGGTKLGVSGLIAAYRESAAEAIAAAQIIERTVDRIIRFEFSYLSMNDVMRIIKEEQPEIREQAFDNLCRMSVAIRESRAEGLIGKLAKVEGLTFDKQ</sequence>
<evidence type="ECO:0000256" key="1">
    <source>
        <dbReference type="ARBA" id="ARBA00007665"/>
    </source>
</evidence>
<evidence type="ECO:0000313" key="4">
    <source>
        <dbReference type="Proteomes" id="UP000824259"/>
    </source>
</evidence>
<comment type="caution">
    <text evidence="3">The sequence shown here is derived from an EMBL/GenBank/DDBJ whole genome shotgun (WGS) entry which is preliminary data.</text>
</comment>
<reference evidence="3" key="1">
    <citation type="journal article" date="2021" name="PeerJ">
        <title>Extensive microbial diversity within the chicken gut microbiome revealed by metagenomics and culture.</title>
        <authorList>
            <person name="Gilroy R."/>
            <person name="Ravi A."/>
            <person name="Getino M."/>
            <person name="Pursley I."/>
            <person name="Horton D.L."/>
            <person name="Alikhan N.F."/>
            <person name="Baker D."/>
            <person name="Gharbi K."/>
            <person name="Hall N."/>
            <person name="Watson M."/>
            <person name="Adriaenssens E.M."/>
            <person name="Foster-Nyarko E."/>
            <person name="Jarju S."/>
            <person name="Secka A."/>
            <person name="Antonio M."/>
            <person name="Oren A."/>
            <person name="Chaudhuri R.R."/>
            <person name="La Ragione R."/>
            <person name="Hildebrand F."/>
            <person name="Pallen M.J."/>
        </authorList>
    </citation>
    <scope>NUCLEOTIDE SEQUENCE</scope>
    <source>
        <strain evidence="3">CHK169-11906</strain>
    </source>
</reference>
<dbReference type="InterPro" id="IPR023582">
    <property type="entry name" value="Impact"/>
</dbReference>
<dbReference type="InterPro" id="IPR036956">
    <property type="entry name" value="Impact_N_sf"/>
</dbReference>
<dbReference type="EMBL" id="DWYR01000009">
    <property type="protein sequence ID" value="HJA98713.1"/>
    <property type="molecule type" value="Genomic_DNA"/>
</dbReference>
<dbReference type="PANTHER" id="PTHR16301:SF20">
    <property type="entry name" value="IMPACT FAMILY MEMBER YIGZ"/>
    <property type="match status" value="1"/>
</dbReference>
<evidence type="ECO:0000259" key="2">
    <source>
        <dbReference type="Pfam" id="PF01205"/>
    </source>
</evidence>
<dbReference type="InterPro" id="IPR020568">
    <property type="entry name" value="Ribosomal_Su5_D2-typ_SF"/>
</dbReference>
<organism evidence="3 4">
    <name type="scientific">Candidatus Alistipes avicola</name>
    <dbReference type="NCBI Taxonomy" id="2838432"/>
    <lineage>
        <taxon>Bacteria</taxon>
        <taxon>Pseudomonadati</taxon>
        <taxon>Bacteroidota</taxon>
        <taxon>Bacteroidia</taxon>
        <taxon>Bacteroidales</taxon>
        <taxon>Rikenellaceae</taxon>
        <taxon>Alistipes</taxon>
    </lineage>
</organism>
<accession>A0A9D2IEK2</accession>
<gene>
    <name evidence="3" type="ORF">H9779_03825</name>
</gene>
<protein>
    <submittedName>
        <fullName evidence="3">YigZ family protein</fullName>
    </submittedName>
</protein>
<comment type="similarity">
    <text evidence="1">Belongs to the IMPACT family.</text>
</comment>